<dbReference type="Proteomes" id="UP000027730">
    <property type="component" value="Unassembled WGS sequence"/>
</dbReference>
<keyword evidence="4 11" id="KW-0732">Signal</keyword>
<feature type="region of interest" description="Disordered" evidence="10">
    <location>
        <begin position="21"/>
        <end position="59"/>
    </location>
</feature>
<dbReference type="GeneID" id="25408578"/>
<keyword evidence="12" id="KW-0456">Lyase</keyword>
<keyword evidence="3" id="KW-0964">Secreted</keyword>
<evidence type="ECO:0000256" key="3">
    <source>
        <dbReference type="ARBA" id="ARBA00022525"/>
    </source>
</evidence>
<dbReference type="InterPro" id="IPR000743">
    <property type="entry name" value="Glyco_hydro_28"/>
</dbReference>
<evidence type="ECO:0000313" key="12">
    <source>
        <dbReference type="EMBL" id="KEQ77310.1"/>
    </source>
</evidence>
<evidence type="ECO:0000256" key="10">
    <source>
        <dbReference type="SAM" id="MobiDB-lite"/>
    </source>
</evidence>
<feature type="chain" id="PRO_5001702821" evidence="11">
    <location>
        <begin position="17"/>
        <end position="471"/>
    </location>
</feature>
<evidence type="ECO:0000256" key="8">
    <source>
        <dbReference type="ARBA" id="ARBA00023316"/>
    </source>
</evidence>
<accession>A0A074WVS2</accession>
<dbReference type="OrthoDB" id="187139at2759"/>
<dbReference type="AlphaFoldDB" id="A0A074WVS2"/>
<keyword evidence="8" id="KW-0961">Cell wall biogenesis/degradation</keyword>
<comment type="subcellular location">
    <subcellularLocation>
        <location evidence="1">Secreted</location>
    </subcellularLocation>
</comment>
<proteinExistence type="inferred from homology"/>
<dbReference type="RefSeq" id="XP_013431801.1">
    <property type="nucleotide sequence ID" value="XM_013576347.1"/>
</dbReference>
<evidence type="ECO:0000256" key="11">
    <source>
        <dbReference type="SAM" id="SignalP"/>
    </source>
</evidence>
<dbReference type="GO" id="GO:0005975">
    <property type="term" value="P:carbohydrate metabolic process"/>
    <property type="evidence" value="ECO:0007669"/>
    <property type="project" value="InterPro"/>
</dbReference>
<keyword evidence="6" id="KW-0325">Glycoprotein</keyword>
<dbReference type="SUPFAM" id="SSF51126">
    <property type="entry name" value="Pectin lyase-like"/>
    <property type="match status" value="1"/>
</dbReference>
<dbReference type="PANTHER" id="PTHR31736">
    <property type="match status" value="1"/>
</dbReference>
<feature type="signal peptide" evidence="11">
    <location>
        <begin position="1"/>
        <end position="16"/>
    </location>
</feature>
<evidence type="ECO:0000256" key="1">
    <source>
        <dbReference type="ARBA" id="ARBA00004613"/>
    </source>
</evidence>
<dbReference type="HOGENOM" id="CLU_016031_1_1_1"/>
<dbReference type="PANTHER" id="PTHR31736:SF8">
    <property type="entry name" value="PUTATIVE (AFU_ORTHOLOGUE AFUA_7G06410)-RELATED"/>
    <property type="match status" value="1"/>
</dbReference>
<reference evidence="12 13" key="1">
    <citation type="journal article" date="2014" name="BMC Genomics">
        <title>Genome sequencing of four Aureobasidium pullulans varieties: biotechnological potential, stress tolerance, and description of new species.</title>
        <authorList>
            <person name="Gostin Ar C."/>
            <person name="Ohm R.A."/>
            <person name="Kogej T."/>
            <person name="Sonjak S."/>
            <person name="Turk M."/>
            <person name="Zajc J."/>
            <person name="Zalar P."/>
            <person name="Grube M."/>
            <person name="Sun H."/>
            <person name="Han J."/>
            <person name="Sharma A."/>
            <person name="Chiniquy J."/>
            <person name="Ngan C.Y."/>
            <person name="Lipzen A."/>
            <person name="Barry K."/>
            <person name="Grigoriev I.V."/>
            <person name="Gunde-Cimerman N."/>
        </authorList>
    </citation>
    <scope>NUCLEOTIDE SEQUENCE [LARGE SCALE GENOMIC DNA]</scope>
    <source>
        <strain evidence="12 13">CBS 147.97</strain>
    </source>
</reference>
<dbReference type="GO" id="GO:0071555">
    <property type="term" value="P:cell wall organization"/>
    <property type="evidence" value="ECO:0007669"/>
    <property type="project" value="UniProtKB-KW"/>
</dbReference>
<dbReference type="GO" id="GO:0005576">
    <property type="term" value="C:extracellular region"/>
    <property type="evidence" value="ECO:0007669"/>
    <property type="project" value="UniProtKB-SubCell"/>
</dbReference>
<dbReference type="InterPro" id="IPR012334">
    <property type="entry name" value="Pectin_lyas_fold"/>
</dbReference>
<keyword evidence="5 9" id="KW-0378">Hydrolase</keyword>
<comment type="similarity">
    <text evidence="2 9">Belongs to the glycosyl hydrolase 28 family.</text>
</comment>
<name>A0A074WVS2_9PEZI</name>
<keyword evidence="7 9" id="KW-0326">Glycosidase</keyword>
<evidence type="ECO:0000256" key="6">
    <source>
        <dbReference type="ARBA" id="ARBA00023180"/>
    </source>
</evidence>
<evidence type="ECO:0000256" key="9">
    <source>
        <dbReference type="RuleBase" id="RU361169"/>
    </source>
</evidence>
<evidence type="ECO:0000256" key="5">
    <source>
        <dbReference type="ARBA" id="ARBA00022801"/>
    </source>
</evidence>
<dbReference type="Gene3D" id="2.160.20.10">
    <property type="entry name" value="Single-stranded right-handed beta-helix, Pectin lyase-like"/>
    <property type="match status" value="1"/>
</dbReference>
<dbReference type="GO" id="GO:0004650">
    <property type="term" value="F:polygalacturonase activity"/>
    <property type="evidence" value="ECO:0007669"/>
    <property type="project" value="InterPro"/>
</dbReference>
<sequence>MLLVLILLASILGVRASAKSSSSSSHAGLSSSHTKLTSTHTKSASVHPSSTSGYGPPTSAQSGITCTVTPAANGADSAAVIRKAFKSCGRAKAGQRNRIVFENTTYTIGSVLETTNLQNVDIELYGTLSWDNSNLDYWLKNSLVVGYQNQSTAWRLGGDSITFNGYGTGTFDGNGDAWYRFINGRSNYPGRPHQLTITDTTNSTFQGLNFLQSQMWTMTVIHSSDVLLQDIYFDSLTSRGCVAEFSDLKNTDGCDTIYANNITFRRWVVDNGDDGISPKANSTNILIEDSEFYRGSGIALGSIGQMHDQFETIENVTCRNITAHNTKNGAYIKTWTGVTKGYPPNGGGGGFGYAQNLVFENFKLINVQKAFTITQCTNFEGNKAGDCDTSKFNIRDVYLRNFTGTVRGGIVTTMQCSAAAPCRDIHMSNIVLENSSNHTTPGQYQCASVNDTVGFLCTGPPDGEDNAFKRR</sequence>
<evidence type="ECO:0000313" key="13">
    <source>
        <dbReference type="Proteomes" id="UP000027730"/>
    </source>
</evidence>
<evidence type="ECO:0000256" key="4">
    <source>
        <dbReference type="ARBA" id="ARBA00022729"/>
    </source>
</evidence>
<dbReference type="STRING" id="1043004.A0A074WVS2"/>
<evidence type="ECO:0000256" key="7">
    <source>
        <dbReference type="ARBA" id="ARBA00023295"/>
    </source>
</evidence>
<evidence type="ECO:0000256" key="2">
    <source>
        <dbReference type="ARBA" id="ARBA00008834"/>
    </source>
</evidence>
<dbReference type="EMBL" id="KL584702">
    <property type="protein sequence ID" value="KEQ77310.1"/>
    <property type="molecule type" value="Genomic_DNA"/>
</dbReference>
<keyword evidence="13" id="KW-1185">Reference proteome</keyword>
<gene>
    <name evidence="12" type="ORF">M436DRAFT_36185</name>
</gene>
<organism evidence="12 13">
    <name type="scientific">Aureobasidium namibiae CBS 147.97</name>
    <dbReference type="NCBI Taxonomy" id="1043004"/>
    <lineage>
        <taxon>Eukaryota</taxon>
        <taxon>Fungi</taxon>
        <taxon>Dikarya</taxon>
        <taxon>Ascomycota</taxon>
        <taxon>Pezizomycotina</taxon>
        <taxon>Dothideomycetes</taxon>
        <taxon>Dothideomycetidae</taxon>
        <taxon>Dothideales</taxon>
        <taxon>Saccotheciaceae</taxon>
        <taxon>Aureobasidium</taxon>
    </lineage>
</organism>
<dbReference type="Pfam" id="PF00295">
    <property type="entry name" value="Glyco_hydro_28"/>
    <property type="match status" value="1"/>
</dbReference>
<dbReference type="InterPro" id="IPR011050">
    <property type="entry name" value="Pectin_lyase_fold/virulence"/>
</dbReference>
<dbReference type="GO" id="GO:0016829">
    <property type="term" value="F:lyase activity"/>
    <property type="evidence" value="ECO:0007669"/>
    <property type="project" value="UniProtKB-KW"/>
</dbReference>
<protein>
    <submittedName>
        <fullName evidence="12">Pectin lyase-like protein</fullName>
    </submittedName>
</protein>